<name>A0ABQ5QK44_9ACTN</name>
<dbReference type="EMBL" id="BSDI01000001">
    <property type="protein sequence ID" value="GLH94930.1"/>
    <property type="molecule type" value="Genomic_DNA"/>
</dbReference>
<comment type="caution">
    <text evidence="2">The sequence shown here is derived from an EMBL/GenBank/DDBJ whole genome shotgun (WGS) entry which is preliminary data.</text>
</comment>
<gene>
    <name evidence="2" type="ORF">Pa4123_02020</name>
</gene>
<keyword evidence="1" id="KW-1133">Transmembrane helix</keyword>
<feature type="transmembrane region" description="Helical" evidence="1">
    <location>
        <begin position="53"/>
        <end position="78"/>
    </location>
</feature>
<accession>A0ABQ5QK44</accession>
<organism evidence="2 3">
    <name type="scientific">Phytohabitans aurantiacus</name>
    <dbReference type="NCBI Taxonomy" id="3016789"/>
    <lineage>
        <taxon>Bacteria</taxon>
        <taxon>Bacillati</taxon>
        <taxon>Actinomycetota</taxon>
        <taxon>Actinomycetes</taxon>
        <taxon>Micromonosporales</taxon>
        <taxon>Micromonosporaceae</taxon>
    </lineage>
</organism>
<dbReference type="Proteomes" id="UP001144280">
    <property type="component" value="Unassembled WGS sequence"/>
</dbReference>
<proteinExistence type="predicted"/>
<keyword evidence="3" id="KW-1185">Reference proteome</keyword>
<protein>
    <submittedName>
        <fullName evidence="2">Uncharacterized protein</fullName>
    </submittedName>
</protein>
<dbReference type="RefSeq" id="WP_281891776.1">
    <property type="nucleotide sequence ID" value="NZ_BSDI01000001.1"/>
</dbReference>
<feature type="transmembrane region" description="Helical" evidence="1">
    <location>
        <begin position="23"/>
        <end position="47"/>
    </location>
</feature>
<keyword evidence="1" id="KW-0812">Transmembrane</keyword>
<evidence type="ECO:0000256" key="1">
    <source>
        <dbReference type="SAM" id="Phobius"/>
    </source>
</evidence>
<reference evidence="2" key="1">
    <citation type="submission" date="2022-12" db="EMBL/GenBank/DDBJ databases">
        <title>New Phytohabitans aurantiacus sp. RD004123 nov., an actinomycete isolated from soil.</title>
        <authorList>
            <person name="Triningsih D.W."/>
            <person name="Harunari E."/>
            <person name="Igarashi Y."/>
        </authorList>
    </citation>
    <scope>NUCLEOTIDE SEQUENCE</scope>
    <source>
        <strain evidence="2">RD004123</strain>
    </source>
</reference>
<evidence type="ECO:0000313" key="2">
    <source>
        <dbReference type="EMBL" id="GLH94930.1"/>
    </source>
</evidence>
<evidence type="ECO:0000313" key="3">
    <source>
        <dbReference type="Proteomes" id="UP001144280"/>
    </source>
</evidence>
<sequence length="149" mass="17030">MLSETMPTQDIRIDRRREDRRQIGLDVLFGLVAFLWCGAAMIVALTWDWHTAVLANAALLCAGVVSVVTVQLAVSWASQRRWRRRHDRAERQAEQRHRELARGLAALAAQVEQLGTTTGAKRWMDWAQEVASQEYGQENLVPFPARHER</sequence>
<keyword evidence="1" id="KW-0472">Membrane</keyword>